<accession>A0A916KAS9</accession>
<proteinExistence type="predicted"/>
<name>A0A916KAS9_9BACL</name>
<dbReference type="Proteomes" id="UP000693672">
    <property type="component" value="Unassembled WGS sequence"/>
</dbReference>
<keyword evidence="3" id="KW-1185">Reference proteome</keyword>
<evidence type="ECO:0000256" key="1">
    <source>
        <dbReference type="SAM" id="MobiDB-lite"/>
    </source>
</evidence>
<organism evidence="2 3">
    <name type="scientific">Paenibacillus solanacearum</name>
    <dbReference type="NCBI Taxonomy" id="2048548"/>
    <lineage>
        <taxon>Bacteria</taxon>
        <taxon>Bacillati</taxon>
        <taxon>Bacillota</taxon>
        <taxon>Bacilli</taxon>
        <taxon>Bacillales</taxon>
        <taxon>Paenibacillaceae</taxon>
        <taxon>Paenibacillus</taxon>
    </lineage>
</organism>
<dbReference type="EMBL" id="CAJVAS010000062">
    <property type="protein sequence ID" value="CAG7651649.1"/>
    <property type="molecule type" value="Genomic_DNA"/>
</dbReference>
<feature type="region of interest" description="Disordered" evidence="1">
    <location>
        <begin position="1"/>
        <end position="33"/>
    </location>
</feature>
<evidence type="ECO:0000313" key="3">
    <source>
        <dbReference type="Proteomes" id="UP000693672"/>
    </source>
</evidence>
<comment type="caution">
    <text evidence="2">The sequence shown here is derived from an EMBL/GenBank/DDBJ whole genome shotgun (WGS) entry which is preliminary data.</text>
</comment>
<gene>
    <name evidence="2" type="ORF">PAESOLCIP111_06360</name>
</gene>
<sequence>MNETPSRMKRMAALRNHSRSALTWGSIDRRAAH</sequence>
<protein>
    <submittedName>
        <fullName evidence="2">Uncharacterized protein</fullName>
    </submittedName>
</protein>
<feature type="compositionally biased region" description="Basic residues" evidence="1">
    <location>
        <begin position="7"/>
        <end position="18"/>
    </location>
</feature>
<dbReference type="AlphaFoldDB" id="A0A916KAS9"/>
<evidence type="ECO:0000313" key="2">
    <source>
        <dbReference type="EMBL" id="CAG7651649.1"/>
    </source>
</evidence>
<reference evidence="2" key="1">
    <citation type="submission" date="2021-06" db="EMBL/GenBank/DDBJ databases">
        <authorList>
            <person name="Criscuolo A."/>
        </authorList>
    </citation>
    <scope>NUCLEOTIDE SEQUENCE</scope>
    <source>
        <strain evidence="2">CIP111600</strain>
    </source>
</reference>